<evidence type="ECO:0000313" key="15">
    <source>
        <dbReference type="EMBL" id="EPT03948.1"/>
    </source>
</evidence>
<protein>
    <recommendedName>
        <fullName evidence="5 12">tRNA (uracil-O(2)-)-methyltransferase</fullName>
        <ecNumber evidence="4 12">2.1.1.211</ecNumber>
    </recommendedName>
</protein>
<dbReference type="eggNOG" id="KOG3790">
    <property type="taxonomic scope" value="Eukaryota"/>
</dbReference>
<evidence type="ECO:0000313" key="16">
    <source>
        <dbReference type="Proteomes" id="UP000015241"/>
    </source>
</evidence>
<evidence type="ECO:0000256" key="3">
    <source>
        <dbReference type="ARBA" id="ARBA00009056"/>
    </source>
</evidence>
<dbReference type="InterPro" id="IPR029063">
    <property type="entry name" value="SAM-dependent_MTases_sf"/>
</dbReference>
<keyword evidence="9 12" id="KW-0949">S-adenosyl-L-methionine</keyword>
<accession>S8EI86</accession>
<dbReference type="FunCoup" id="S8EI86">
    <property type="interactions" value="32"/>
</dbReference>
<gene>
    <name evidence="15" type="ORF">FOMPIDRAFT_1046424</name>
</gene>
<dbReference type="Pfam" id="PF00583">
    <property type="entry name" value="Acetyltransf_1"/>
    <property type="match status" value="1"/>
</dbReference>
<dbReference type="Proteomes" id="UP000015241">
    <property type="component" value="Unassembled WGS sequence"/>
</dbReference>
<dbReference type="SUPFAM" id="SSF53335">
    <property type="entry name" value="S-adenosyl-L-methionine-dependent methyltransferases"/>
    <property type="match status" value="1"/>
</dbReference>
<evidence type="ECO:0000256" key="12">
    <source>
        <dbReference type="RuleBase" id="RU368004"/>
    </source>
</evidence>
<dbReference type="HOGENOM" id="CLU_018580_1_0_1"/>
<dbReference type="PANTHER" id="PTHR21210">
    <property type="entry name" value="TRNA (URACIL-O(2)-)-METHYLTRANSFERASE-RELATED"/>
    <property type="match status" value="1"/>
</dbReference>
<dbReference type="InterPro" id="IPR000182">
    <property type="entry name" value="GNAT_dom"/>
</dbReference>
<evidence type="ECO:0000256" key="5">
    <source>
        <dbReference type="ARBA" id="ARBA00017788"/>
    </source>
</evidence>
<dbReference type="InterPro" id="IPR011671">
    <property type="entry name" value="tRNA_uracil_MeTrfase"/>
</dbReference>
<dbReference type="SUPFAM" id="SSF55729">
    <property type="entry name" value="Acyl-CoA N-acyltransferases (Nat)"/>
    <property type="match status" value="1"/>
</dbReference>
<keyword evidence="16" id="KW-1185">Reference proteome</keyword>
<dbReference type="Pfam" id="PF07757">
    <property type="entry name" value="AdoMet_MTase"/>
    <property type="match status" value="2"/>
</dbReference>
<keyword evidence="10 12" id="KW-0819">tRNA processing</keyword>
<reference evidence="15 16" key="1">
    <citation type="journal article" date="2012" name="Science">
        <title>The Paleozoic origin of enzymatic lignin decomposition reconstructed from 31 fungal genomes.</title>
        <authorList>
            <person name="Floudas D."/>
            <person name="Binder M."/>
            <person name="Riley R."/>
            <person name="Barry K."/>
            <person name="Blanchette R.A."/>
            <person name="Henrissat B."/>
            <person name="Martinez A.T."/>
            <person name="Otillar R."/>
            <person name="Spatafora J.W."/>
            <person name="Yadav J.S."/>
            <person name="Aerts A."/>
            <person name="Benoit I."/>
            <person name="Boyd A."/>
            <person name="Carlson A."/>
            <person name="Copeland A."/>
            <person name="Coutinho P.M."/>
            <person name="de Vries R.P."/>
            <person name="Ferreira P."/>
            <person name="Findley K."/>
            <person name="Foster B."/>
            <person name="Gaskell J."/>
            <person name="Glotzer D."/>
            <person name="Gorecki P."/>
            <person name="Heitman J."/>
            <person name="Hesse C."/>
            <person name="Hori C."/>
            <person name="Igarashi K."/>
            <person name="Jurgens J.A."/>
            <person name="Kallen N."/>
            <person name="Kersten P."/>
            <person name="Kohler A."/>
            <person name="Kuees U."/>
            <person name="Kumar T.K.A."/>
            <person name="Kuo A."/>
            <person name="LaButti K."/>
            <person name="Larrondo L.F."/>
            <person name="Lindquist E."/>
            <person name="Ling A."/>
            <person name="Lombard V."/>
            <person name="Lucas S."/>
            <person name="Lundell T."/>
            <person name="Martin R."/>
            <person name="McLaughlin D.J."/>
            <person name="Morgenstern I."/>
            <person name="Morin E."/>
            <person name="Murat C."/>
            <person name="Nagy L.G."/>
            <person name="Nolan M."/>
            <person name="Ohm R.A."/>
            <person name="Patyshakuliyeva A."/>
            <person name="Rokas A."/>
            <person name="Ruiz-Duenas F.J."/>
            <person name="Sabat G."/>
            <person name="Salamov A."/>
            <person name="Samejima M."/>
            <person name="Schmutz J."/>
            <person name="Slot J.C."/>
            <person name="St John F."/>
            <person name="Stenlid J."/>
            <person name="Sun H."/>
            <person name="Sun S."/>
            <person name="Syed K."/>
            <person name="Tsang A."/>
            <person name="Wiebenga A."/>
            <person name="Young D."/>
            <person name="Pisabarro A."/>
            <person name="Eastwood D.C."/>
            <person name="Martin F."/>
            <person name="Cullen D."/>
            <person name="Grigoriev I.V."/>
            <person name="Hibbett D.S."/>
        </authorList>
    </citation>
    <scope>NUCLEOTIDE SEQUENCE</scope>
    <source>
        <strain evidence="16">FP-58527</strain>
    </source>
</reference>
<dbReference type="OrthoDB" id="10047021at2759"/>
<dbReference type="STRING" id="743788.S8EI86"/>
<dbReference type="AlphaFoldDB" id="S8EI86"/>
<dbReference type="EC" id="2.1.1.211" evidence="4 12"/>
<comment type="catalytic activity">
    <reaction evidence="11 12">
        <text>uridine(44) in tRNA(Ser) + S-adenosyl-L-methionine = 2'-O-methyluridine(44) in tRNA(Ser) + S-adenosyl-L-homocysteine + H(+)</text>
        <dbReference type="Rhea" id="RHEA:43100"/>
        <dbReference type="Rhea" id="RHEA-COMP:10339"/>
        <dbReference type="Rhea" id="RHEA-COMP:10340"/>
        <dbReference type="ChEBI" id="CHEBI:15378"/>
        <dbReference type="ChEBI" id="CHEBI:57856"/>
        <dbReference type="ChEBI" id="CHEBI:59789"/>
        <dbReference type="ChEBI" id="CHEBI:65315"/>
        <dbReference type="ChEBI" id="CHEBI:74478"/>
        <dbReference type="EC" id="2.1.1.211"/>
    </reaction>
</comment>
<dbReference type="PROSITE" id="PS51186">
    <property type="entry name" value="GNAT"/>
    <property type="match status" value="1"/>
</dbReference>
<dbReference type="GO" id="GO:0016747">
    <property type="term" value="F:acyltransferase activity, transferring groups other than amino-acyl groups"/>
    <property type="evidence" value="ECO:0007669"/>
    <property type="project" value="InterPro"/>
</dbReference>
<evidence type="ECO:0000256" key="10">
    <source>
        <dbReference type="ARBA" id="ARBA00022694"/>
    </source>
</evidence>
<evidence type="ECO:0000259" key="14">
    <source>
        <dbReference type="PROSITE" id="PS51186"/>
    </source>
</evidence>
<evidence type="ECO:0000256" key="7">
    <source>
        <dbReference type="ARBA" id="ARBA00022603"/>
    </source>
</evidence>
<dbReference type="GO" id="GO:0005737">
    <property type="term" value="C:cytoplasm"/>
    <property type="evidence" value="ECO:0007669"/>
    <property type="project" value="UniProtKB-SubCell"/>
</dbReference>
<dbReference type="InterPro" id="IPR016181">
    <property type="entry name" value="Acyl_CoA_acyltransferase"/>
</dbReference>
<dbReference type="GO" id="GO:0141101">
    <property type="term" value="F:tRNA(Ser) (uridine(44)-2'-O-)-methyltransferase activity"/>
    <property type="evidence" value="ECO:0007669"/>
    <property type="project" value="UniProtKB-EC"/>
</dbReference>
<keyword evidence="7 12" id="KW-0489">Methyltransferase</keyword>
<dbReference type="CDD" id="cd04301">
    <property type="entry name" value="NAT_SF"/>
    <property type="match status" value="1"/>
</dbReference>
<evidence type="ECO:0000256" key="2">
    <source>
        <dbReference type="ARBA" id="ARBA00004496"/>
    </source>
</evidence>
<keyword evidence="8 12" id="KW-0808">Transferase</keyword>
<dbReference type="InParanoid" id="S8EI86"/>
<sequence length="674" mass="76577">MAQLTRPQFSPSPYTAEASNSQAQPLTSAPNEHSIWTPLIWCPADFPAELFENAVSQLIHHPEYNSTLILRSDTVSETTSNFAPAVPALSGLRIVRSIYRRLLPRRPGRDAGLEQHCTLYAVEGEGDAAGDTSSTLVLTPIVPEGGSLPYYHPTVSHLAFRYMEQDPPILQIEVVPLPRTPMDMNSRLYRTALALLETLHRYGWGAMTNYKKRVLHDCIVPREPYQDLYLVMRERHKHMVDTWQENTDPLKHVFEDIGIATFLMLLWKDMYASAQPEPSDKEGDTAEPWRSWPRPPAGFLDLGCGNGLLTHILTTEGYTGVGIDLRARTSWSHYPSSTQSQLRVEALDPTSLEDPAVISAHPWLRPGIFLIGNHADELTPWVPVLATLCSASGYLSIPCCAWAFDTRYQRSRDDAYPLPEGFAGTLNLGGDGSNASAYSSYRIWLASLSLHLGWRVECEMLRIPSTRNWAVVGRIRASAEATESALYQKRANQIVHDLSFDVILASELGEELRREIWATFEDNMKELYAHSSLGWKPDEKQAELFHEMSRFILARKPPEPGSPHESVPSTVAYSMFRFEREEEQDVVYCYELQVRRDFRRAGLGKQLMRHLVSIAKGWKMQKIMLTVFKSNYTARDFYKAIGFELDQMSPEYHDDEEDTEEYDYEILSKLIPSR</sequence>
<proteinExistence type="inferred from homology"/>
<evidence type="ECO:0000256" key="4">
    <source>
        <dbReference type="ARBA" id="ARBA00012795"/>
    </source>
</evidence>
<dbReference type="eggNOG" id="KOG2488">
    <property type="taxonomic scope" value="Eukaryota"/>
</dbReference>
<comment type="function">
    <text evidence="1">Probable adenosyl-L-methionine (AdoMet)-dependent tRNA (uracil-O(2)-)-methyltransferase.</text>
</comment>
<feature type="domain" description="N-acetyltransferase" evidence="14">
    <location>
        <begin position="503"/>
        <end position="665"/>
    </location>
</feature>
<comment type="function">
    <text evidence="12">Adenosyl-L-methionine (AdoMet)-dependent tRNA (uracil-O(2)-)-methyltransferase.</text>
</comment>
<dbReference type="Gene3D" id="3.40.630.30">
    <property type="match status" value="1"/>
</dbReference>
<keyword evidence="6 12" id="KW-0963">Cytoplasm</keyword>
<comment type="similarity">
    <text evidence="3 12">Belongs to the TRM44 family.</text>
</comment>
<evidence type="ECO:0000256" key="8">
    <source>
        <dbReference type="ARBA" id="ARBA00022679"/>
    </source>
</evidence>
<name>S8EI86_FOMSC</name>
<dbReference type="GO" id="GO:0030488">
    <property type="term" value="P:tRNA methylation"/>
    <property type="evidence" value="ECO:0007669"/>
    <property type="project" value="UniProtKB-UniRule"/>
</dbReference>
<feature type="region of interest" description="Disordered" evidence="13">
    <location>
        <begin position="1"/>
        <end position="29"/>
    </location>
</feature>
<dbReference type="Gene3D" id="3.40.50.150">
    <property type="entry name" value="Vaccinia Virus protein VP39"/>
    <property type="match status" value="1"/>
</dbReference>
<organism evidence="15 16">
    <name type="scientific">Fomitopsis schrenkii</name>
    <name type="common">Brown rot fungus</name>
    <dbReference type="NCBI Taxonomy" id="2126942"/>
    <lineage>
        <taxon>Eukaryota</taxon>
        <taxon>Fungi</taxon>
        <taxon>Dikarya</taxon>
        <taxon>Basidiomycota</taxon>
        <taxon>Agaricomycotina</taxon>
        <taxon>Agaricomycetes</taxon>
        <taxon>Polyporales</taxon>
        <taxon>Fomitopsis</taxon>
    </lineage>
</organism>
<evidence type="ECO:0000256" key="13">
    <source>
        <dbReference type="SAM" id="MobiDB-lite"/>
    </source>
</evidence>
<evidence type="ECO:0000256" key="1">
    <source>
        <dbReference type="ARBA" id="ARBA00002778"/>
    </source>
</evidence>
<dbReference type="EMBL" id="KE504128">
    <property type="protein sequence ID" value="EPT03948.1"/>
    <property type="molecule type" value="Genomic_DNA"/>
</dbReference>
<evidence type="ECO:0000256" key="9">
    <source>
        <dbReference type="ARBA" id="ARBA00022691"/>
    </source>
</evidence>
<comment type="subcellular location">
    <subcellularLocation>
        <location evidence="2 12">Cytoplasm</location>
    </subcellularLocation>
</comment>
<evidence type="ECO:0000256" key="11">
    <source>
        <dbReference type="ARBA" id="ARBA00047957"/>
    </source>
</evidence>
<dbReference type="PANTHER" id="PTHR21210:SF0">
    <property type="entry name" value="TRNA (URACIL-O(2)-)-METHYLTRANSFERASE-RELATED"/>
    <property type="match status" value="1"/>
</dbReference>
<evidence type="ECO:0000256" key="6">
    <source>
        <dbReference type="ARBA" id="ARBA00022490"/>
    </source>
</evidence>